<name>A0A6J4KWI5_9ACTN</name>
<gene>
    <name evidence="2" type="ORF">AVDCRST_MAG07-1554</name>
</gene>
<evidence type="ECO:0000313" key="2">
    <source>
        <dbReference type="EMBL" id="CAA9317377.1"/>
    </source>
</evidence>
<accession>A0A6J4KWI5</accession>
<dbReference type="Pfam" id="PF04480">
    <property type="entry name" value="DUF559"/>
    <property type="match status" value="1"/>
</dbReference>
<dbReference type="Gene3D" id="3.40.960.10">
    <property type="entry name" value="VSR Endonuclease"/>
    <property type="match status" value="1"/>
</dbReference>
<dbReference type="InterPro" id="IPR007569">
    <property type="entry name" value="DUF559"/>
</dbReference>
<reference evidence="2" key="1">
    <citation type="submission" date="2020-02" db="EMBL/GenBank/DDBJ databases">
        <authorList>
            <person name="Meier V. D."/>
        </authorList>
    </citation>
    <scope>NUCLEOTIDE SEQUENCE</scope>
    <source>
        <strain evidence="2">AVDCRST_MAG07</strain>
    </source>
</reference>
<proteinExistence type="predicted"/>
<dbReference type="InterPro" id="IPR011335">
    <property type="entry name" value="Restrct_endonuc-II-like"/>
</dbReference>
<dbReference type="SUPFAM" id="SSF52980">
    <property type="entry name" value="Restriction endonuclease-like"/>
    <property type="match status" value="1"/>
</dbReference>
<dbReference type="AlphaFoldDB" id="A0A6J4KWI5"/>
<evidence type="ECO:0000259" key="1">
    <source>
        <dbReference type="Pfam" id="PF04480"/>
    </source>
</evidence>
<organism evidence="2">
    <name type="scientific">uncultured Frankineae bacterium</name>
    <dbReference type="NCBI Taxonomy" id="437475"/>
    <lineage>
        <taxon>Bacteria</taxon>
        <taxon>Bacillati</taxon>
        <taxon>Actinomycetota</taxon>
        <taxon>Actinomycetes</taxon>
        <taxon>Frankiales</taxon>
        <taxon>environmental samples</taxon>
    </lineage>
</organism>
<protein>
    <recommendedName>
        <fullName evidence="1">DUF559 domain-containing protein</fullName>
    </recommendedName>
</protein>
<dbReference type="EMBL" id="CADCUB010000052">
    <property type="protein sequence ID" value="CAA9317377.1"/>
    <property type="molecule type" value="Genomic_DNA"/>
</dbReference>
<feature type="domain" description="DUF559" evidence="1">
    <location>
        <begin position="224"/>
        <end position="288"/>
    </location>
</feature>
<sequence length="293" mass="31776">MAVPVLLRPDFLRAVGGRRAAERALAEGTWQRALRGTYVPGDLELDLRVRCAAASLLLPPHARVADRCLLWLLGVDVLPPGPPLLEVVVPRDAVAPRRAQVRSRIAHLPPRDRVLVGPQRVRCLRPVRACADLLRRLPLAEAVVVADAVQHAGLCEAQALRDELTAHAAGLRGVVQARSALELSNPRAESPPESRLRLALVLAGLDPVPQYVVLDADGRFVARVDLALPALRIAIEYDGRAVHDREDAFTADRRRANQLVRVGWTVLRFTAADLRRGASYAVAQVLAVVAAAA</sequence>